<name>A0A1N6N150_9GAMM</name>
<dbReference type="AlphaFoldDB" id="A0A1N6N150"/>
<sequence length="62" mass="7132">MYHLSSTAIFPIKCTYLTWVLSTEIYLSNEFLLGCAFTPLNYPSPPYPPGFLPYWSTSKLIH</sequence>
<reference evidence="2" key="1">
    <citation type="submission" date="2016-12" db="EMBL/GenBank/DDBJ databases">
        <authorList>
            <person name="Gaudriault S."/>
        </authorList>
    </citation>
    <scope>NUCLEOTIDE SEQUENCE [LARGE SCALE GENOMIC DNA]</scope>
    <source>
        <strain evidence="2">HGB1681 (deposited as PTA-6826 in the American Type Culture Collection)</strain>
    </source>
</reference>
<proteinExistence type="predicted"/>
<gene>
    <name evidence="1" type="ORF">XIS1_840038</name>
</gene>
<organism evidence="1 2">
    <name type="scientific">Xenorhabdus innexi</name>
    <dbReference type="NCBI Taxonomy" id="290109"/>
    <lineage>
        <taxon>Bacteria</taxon>
        <taxon>Pseudomonadati</taxon>
        <taxon>Pseudomonadota</taxon>
        <taxon>Gammaproteobacteria</taxon>
        <taxon>Enterobacterales</taxon>
        <taxon>Morganellaceae</taxon>
        <taxon>Xenorhabdus</taxon>
    </lineage>
</organism>
<dbReference type="EMBL" id="FTLG01000230">
    <property type="protein sequence ID" value="SIP74769.1"/>
    <property type="molecule type" value="Genomic_DNA"/>
</dbReference>
<accession>A0A1N6N150</accession>
<protein>
    <submittedName>
        <fullName evidence="1">Uncharacterized protein</fullName>
    </submittedName>
</protein>
<evidence type="ECO:0000313" key="2">
    <source>
        <dbReference type="Proteomes" id="UP000196435"/>
    </source>
</evidence>
<evidence type="ECO:0000313" key="1">
    <source>
        <dbReference type="EMBL" id="SIP74769.1"/>
    </source>
</evidence>
<dbReference type="Proteomes" id="UP000196435">
    <property type="component" value="Unassembled WGS sequence"/>
</dbReference>